<feature type="compositionally biased region" description="Basic and acidic residues" evidence="1">
    <location>
        <begin position="109"/>
        <end position="118"/>
    </location>
</feature>
<evidence type="ECO:0000313" key="4">
    <source>
        <dbReference type="Proteomes" id="UP001345013"/>
    </source>
</evidence>
<gene>
    <name evidence="3" type="ORF">LTR24_008907</name>
</gene>
<evidence type="ECO:0000256" key="1">
    <source>
        <dbReference type="SAM" id="MobiDB-lite"/>
    </source>
</evidence>
<protein>
    <recommendedName>
        <fullName evidence="2">Clr5 domain-containing protein</fullName>
    </recommendedName>
</protein>
<reference evidence="3 4" key="1">
    <citation type="submission" date="2023-08" db="EMBL/GenBank/DDBJ databases">
        <title>Black Yeasts Isolated from many extreme environments.</title>
        <authorList>
            <person name="Coleine C."/>
            <person name="Stajich J.E."/>
            <person name="Selbmann L."/>
        </authorList>
    </citation>
    <scope>NUCLEOTIDE SEQUENCE [LARGE SCALE GENOMIC DNA]</scope>
    <source>
        <strain evidence="3 4">CCFEE 5885</strain>
    </source>
</reference>
<feature type="compositionally biased region" description="Basic residues" evidence="1">
    <location>
        <begin position="571"/>
        <end position="583"/>
    </location>
</feature>
<organism evidence="3 4">
    <name type="scientific">Lithohypha guttulata</name>
    <dbReference type="NCBI Taxonomy" id="1690604"/>
    <lineage>
        <taxon>Eukaryota</taxon>
        <taxon>Fungi</taxon>
        <taxon>Dikarya</taxon>
        <taxon>Ascomycota</taxon>
        <taxon>Pezizomycotina</taxon>
        <taxon>Eurotiomycetes</taxon>
        <taxon>Chaetothyriomycetidae</taxon>
        <taxon>Chaetothyriales</taxon>
        <taxon>Trichomeriaceae</taxon>
        <taxon>Lithohypha</taxon>
    </lineage>
</organism>
<feature type="region of interest" description="Disordered" evidence="1">
    <location>
        <begin position="556"/>
        <end position="599"/>
    </location>
</feature>
<feature type="compositionally biased region" description="Pro residues" evidence="1">
    <location>
        <begin position="139"/>
        <end position="148"/>
    </location>
</feature>
<dbReference type="Proteomes" id="UP001345013">
    <property type="component" value="Unassembled WGS sequence"/>
</dbReference>
<evidence type="ECO:0000313" key="3">
    <source>
        <dbReference type="EMBL" id="KAK5079812.1"/>
    </source>
</evidence>
<comment type="caution">
    <text evidence="3">The sequence shown here is derived from an EMBL/GenBank/DDBJ whole genome shotgun (WGS) entry which is preliminary data.</text>
</comment>
<sequence length="655" mass="74171">MAPSVNYHTPDEWEAIRPVFTRLYIVDGRKLNDVQAILAHNYDFTTTVKQCKTRITQWKLAKYNKERDLLHVLRRINEARARNRHLRARSFGNSVTLEDIEKHFRRKKPEFDAHHPDVEIPTSPTPSNISCTSLSRSPSPEPLAPEPRQPLSREADSLSLPTADANFLSMEGTSFDSTTADLPPAAWRPEHTPGFPHHNDDSRGDVYSYTCSALAMRSHLSRPMMIDPVERGFFTLRDLINVDFAAINHKYPSWWVFLDKIATDFDDAQLNWMARKHDQARSSYDRVLAAVTPYARMSSIALLQLVSYLLSWTAYRISKDLVQSLFAYLARLDNTNPDLAYMLGCFANPDHASCAIALYQECISKYLTTGRGANSMTVLRMNMKLCRHAFATDDQEPAWLLLGDIQKLRTIYKESIRQLATPELDKELEETLQLFHDRSMAKMNLEEAMSECNIDESTPNHSEVADCTQQHSMCNFKLGLYAVAHKQANATLTCFRKLYPDDDSRVASAKSLLDRAETLKNEVHDAGIDWPTGDYTDWNNTTQFFPMGLVCASPSVASQPLSPRSHSTRTSARRSLHSHRHSSPPRSYPPPTDLSRRDFPGRANVRRVMSWSVSDVASASDDSAVCSPAFMDPPGYQFGTPTSVSSDHQIFEVED</sequence>
<dbReference type="PANTHER" id="PTHR38788:SF3">
    <property type="entry name" value="CLR5 DOMAIN-CONTAINING PROTEIN"/>
    <property type="match status" value="1"/>
</dbReference>
<feature type="domain" description="Clr5" evidence="2">
    <location>
        <begin position="10"/>
        <end position="62"/>
    </location>
</feature>
<evidence type="ECO:0000259" key="2">
    <source>
        <dbReference type="Pfam" id="PF14420"/>
    </source>
</evidence>
<feature type="region of interest" description="Disordered" evidence="1">
    <location>
        <begin position="174"/>
        <end position="200"/>
    </location>
</feature>
<feature type="compositionally biased region" description="Polar residues" evidence="1">
    <location>
        <begin position="125"/>
        <end position="138"/>
    </location>
</feature>
<accession>A0ABR0JYJ2</accession>
<dbReference type="InterPro" id="IPR025676">
    <property type="entry name" value="Clr5_dom"/>
</dbReference>
<dbReference type="PANTHER" id="PTHR38788">
    <property type="entry name" value="CLR5 DOMAIN-CONTAINING PROTEIN"/>
    <property type="match status" value="1"/>
</dbReference>
<feature type="region of interest" description="Disordered" evidence="1">
    <location>
        <begin position="108"/>
        <end position="156"/>
    </location>
</feature>
<proteinExistence type="predicted"/>
<name>A0ABR0JYJ2_9EURO</name>
<keyword evidence="4" id="KW-1185">Reference proteome</keyword>
<dbReference type="EMBL" id="JAVRRG010000170">
    <property type="protein sequence ID" value="KAK5079812.1"/>
    <property type="molecule type" value="Genomic_DNA"/>
</dbReference>
<dbReference type="Pfam" id="PF14420">
    <property type="entry name" value="Clr5"/>
    <property type="match status" value="1"/>
</dbReference>